<dbReference type="InterPro" id="IPR035924">
    <property type="entry name" value="FlaG-like_sf"/>
</dbReference>
<name>A0A3E0K3T0_9BACI</name>
<dbReference type="PANTHER" id="PTHR37166:SF1">
    <property type="entry name" value="PROTEIN FLAG"/>
    <property type="match status" value="1"/>
</dbReference>
<dbReference type="EMBL" id="QEWE01000020">
    <property type="protein sequence ID" value="REJ27620.1"/>
    <property type="molecule type" value="Genomic_DNA"/>
</dbReference>
<gene>
    <name evidence="1" type="ORF">C6P37_10960</name>
</gene>
<dbReference type="Proteomes" id="UP000257014">
    <property type="component" value="Unassembled WGS sequence"/>
</dbReference>
<sequence length="118" mass="13544">MINRVSSSYSLAAHNRPHHFQNGVEIKVTGTRERNEENLTGDVLPKTEPAELVDNLNRFLRPTYVSIQFELHEKLNEYYVKIVDSETGEVIKEIPPKKLLDIYAALVEQLGLIIDEKI</sequence>
<dbReference type="AlphaFoldDB" id="A0A3E0K3T0"/>
<keyword evidence="1" id="KW-0966">Cell projection</keyword>
<protein>
    <submittedName>
        <fullName evidence="1">Flagellar biosynthesis protein FlaG</fullName>
    </submittedName>
</protein>
<keyword evidence="1" id="KW-0969">Cilium</keyword>
<keyword evidence="1" id="KW-0282">Flagellum</keyword>
<organism evidence="1 2">
    <name type="scientific">Caldibacillus debilis</name>
    <dbReference type="NCBI Taxonomy" id="301148"/>
    <lineage>
        <taxon>Bacteria</taxon>
        <taxon>Bacillati</taxon>
        <taxon>Bacillota</taxon>
        <taxon>Bacilli</taxon>
        <taxon>Bacillales</taxon>
        <taxon>Bacillaceae</taxon>
        <taxon>Caldibacillus</taxon>
    </lineage>
</organism>
<dbReference type="Pfam" id="PF03646">
    <property type="entry name" value="FlaG"/>
    <property type="match status" value="1"/>
</dbReference>
<proteinExistence type="predicted"/>
<dbReference type="RefSeq" id="WP_020155040.1">
    <property type="nucleotide sequence ID" value="NZ_JBAIZG010000007.1"/>
</dbReference>
<dbReference type="SUPFAM" id="SSF160214">
    <property type="entry name" value="FlaG-like"/>
    <property type="match status" value="1"/>
</dbReference>
<evidence type="ECO:0000313" key="1">
    <source>
        <dbReference type="EMBL" id="REJ27620.1"/>
    </source>
</evidence>
<dbReference type="Gene3D" id="3.30.160.170">
    <property type="entry name" value="FlaG-like"/>
    <property type="match status" value="1"/>
</dbReference>
<reference evidence="1 2" key="1">
    <citation type="submission" date="2018-03" db="EMBL/GenBank/DDBJ databases">
        <authorList>
            <person name="Keele B.F."/>
        </authorList>
    </citation>
    <scope>NUCLEOTIDE SEQUENCE [LARGE SCALE GENOMIC DNA]</scope>
    <source>
        <strain evidence="1">ZCTH4_d</strain>
    </source>
</reference>
<evidence type="ECO:0000313" key="2">
    <source>
        <dbReference type="Proteomes" id="UP000257014"/>
    </source>
</evidence>
<comment type="caution">
    <text evidence="1">The sequence shown here is derived from an EMBL/GenBank/DDBJ whole genome shotgun (WGS) entry which is preliminary data.</text>
</comment>
<accession>A0A3E0K3T0</accession>
<dbReference type="PANTHER" id="PTHR37166">
    <property type="entry name" value="PROTEIN FLAG"/>
    <property type="match status" value="1"/>
</dbReference>
<dbReference type="InterPro" id="IPR005186">
    <property type="entry name" value="FlaG"/>
</dbReference>
<dbReference type="NCBIfam" id="NF005834">
    <property type="entry name" value="PRK07738.1"/>
    <property type="match status" value="1"/>
</dbReference>